<name>A0A482DTF4_9PEZI</name>
<reference evidence="2" key="1">
    <citation type="submission" date="2019-02" db="EMBL/GenBank/DDBJ databases">
        <authorList>
            <person name="Fang M.L."/>
            <person name="Zhang Y."/>
        </authorList>
    </citation>
    <scope>NUCLEOTIDE SEQUENCE</scope>
    <source>
        <strain evidence="2">YMF1.01838</strain>
    </source>
</reference>
<sequence length="242" mass="27473">MQTPPVIIFSSLRLQDVGNFTLLELLVDLDISIIMSIIYASDNIWENLAFYSALLISNINIIRGVDRRKLSSRSTHLLHNSLKAPFQVIGKVLGDYYNKVRLYSTNLTTHINPWFITGFVDAEGSFILKISKSLKYKAGWKVEPVFSIGLHQKDWRILEQIQTYWGGIGRINRTNNVVSLTISARKDLAIVLAHFGKYPLITQKKADFELFKLAFEIINQGEYSQSLAGIQSIINIRASLLI</sequence>
<feature type="domain" description="Homing endonuclease LAGLIDADG" evidence="1">
    <location>
        <begin position="116"/>
        <end position="213"/>
    </location>
</feature>
<dbReference type="InterPro" id="IPR004860">
    <property type="entry name" value="LAGLIDADG_dom"/>
</dbReference>
<accession>A0A482DTF4</accession>
<dbReference type="InterPro" id="IPR027434">
    <property type="entry name" value="Homing_endonucl"/>
</dbReference>
<dbReference type="Gene3D" id="3.10.28.10">
    <property type="entry name" value="Homing endonucleases"/>
    <property type="match status" value="1"/>
</dbReference>
<dbReference type="PANTHER" id="PTHR36181:SF4">
    <property type="entry name" value="LAGLIDADG ENDONUCLEASE"/>
    <property type="match status" value="1"/>
</dbReference>
<dbReference type="SUPFAM" id="SSF55608">
    <property type="entry name" value="Homing endonucleases"/>
    <property type="match status" value="1"/>
</dbReference>
<evidence type="ECO:0000259" key="1">
    <source>
        <dbReference type="Pfam" id="PF00961"/>
    </source>
</evidence>
<evidence type="ECO:0000313" key="2">
    <source>
        <dbReference type="EMBL" id="QBM09637.1"/>
    </source>
</evidence>
<dbReference type="PANTHER" id="PTHR36181">
    <property type="entry name" value="INTRON-ENCODED ENDONUCLEASE AI3-RELATED"/>
    <property type="match status" value="1"/>
</dbReference>
<proteinExistence type="predicted"/>
<protein>
    <recommendedName>
        <fullName evidence="1">Homing endonuclease LAGLIDADG domain-containing protein</fullName>
    </recommendedName>
</protein>
<dbReference type="GO" id="GO:0004519">
    <property type="term" value="F:endonuclease activity"/>
    <property type="evidence" value="ECO:0007669"/>
    <property type="project" value="InterPro"/>
</dbReference>
<gene>
    <name evidence="2" type="primary">orf242</name>
</gene>
<dbReference type="GO" id="GO:0005739">
    <property type="term" value="C:mitochondrion"/>
    <property type="evidence" value="ECO:0007669"/>
    <property type="project" value="UniProtKB-ARBA"/>
</dbReference>
<dbReference type="InterPro" id="IPR051289">
    <property type="entry name" value="LAGLIDADG_Endonuclease"/>
</dbReference>
<geneLocation type="mitochondrion" evidence="2"/>
<dbReference type="EMBL" id="MK550697">
    <property type="protein sequence ID" value="QBM09637.1"/>
    <property type="molecule type" value="Genomic_DNA"/>
</dbReference>
<keyword evidence="2" id="KW-0496">Mitochondrion</keyword>
<organism evidence="2">
    <name type="scientific">Dactylella sp</name>
    <dbReference type="NCBI Taxonomy" id="1814903"/>
    <lineage>
        <taxon>Eukaryota</taxon>
        <taxon>Fungi</taxon>
        <taxon>Dikarya</taxon>
        <taxon>Ascomycota</taxon>
        <taxon>Pezizomycotina</taxon>
        <taxon>Orbiliomycetes</taxon>
        <taxon>Orbiliales</taxon>
        <taxon>Orbiliaceae</taxon>
        <taxon>Dactylella</taxon>
    </lineage>
</organism>
<dbReference type="AlphaFoldDB" id="A0A482DTF4"/>
<dbReference type="Pfam" id="PF00961">
    <property type="entry name" value="LAGLIDADG_1"/>
    <property type="match status" value="1"/>
</dbReference>